<accession>A0A223MWC4</accession>
<evidence type="ECO:0000313" key="3">
    <source>
        <dbReference type="Proteomes" id="UP000215148"/>
    </source>
</evidence>
<evidence type="ECO:0000256" key="1">
    <source>
        <dbReference type="SAM" id="Phobius"/>
    </source>
</evidence>
<keyword evidence="1" id="KW-1133">Transmembrane helix</keyword>
<gene>
    <name evidence="2" type="ORF">CCZ37_04485</name>
</gene>
<organism evidence="2 3">
    <name type="scientific">Vibrio qinghaiensis</name>
    <dbReference type="NCBI Taxonomy" id="2025808"/>
    <lineage>
        <taxon>Bacteria</taxon>
        <taxon>Pseudomonadati</taxon>
        <taxon>Pseudomonadota</taxon>
        <taxon>Gammaproteobacteria</taxon>
        <taxon>Vibrionales</taxon>
        <taxon>Vibrionaceae</taxon>
        <taxon>Vibrio</taxon>
    </lineage>
</organism>
<keyword evidence="1" id="KW-0472">Membrane</keyword>
<dbReference type="AlphaFoldDB" id="A0A223MWC4"/>
<dbReference type="Proteomes" id="UP000215148">
    <property type="component" value="Chromosome 1"/>
</dbReference>
<protein>
    <submittedName>
        <fullName evidence="2">Uncharacterized protein</fullName>
    </submittedName>
</protein>
<proteinExistence type="predicted"/>
<feature type="transmembrane region" description="Helical" evidence="1">
    <location>
        <begin position="34"/>
        <end position="53"/>
    </location>
</feature>
<dbReference type="EMBL" id="CP022741">
    <property type="protein sequence ID" value="ASU21892.1"/>
    <property type="molecule type" value="Genomic_DNA"/>
</dbReference>
<name>A0A223MWC4_9VIBR</name>
<reference evidence="2 3" key="1">
    <citation type="submission" date="2017-08" db="EMBL/GenBank/DDBJ databases">
        <title>The Vibrio qinghaiensis sp.-Q67 is a luminous bacteria isolated firstly from Qinghai lake, Qinghai province, China, which has been proved to be very sensitive to detect environmental and food pollutants. Therefore, complete genome analysis of V. qinghaiensis sp.-Q67 highlights the potential application of this strain on detection of hazards in the contaminated environments.</title>
        <authorList>
            <person name="Gong L."/>
        </authorList>
    </citation>
    <scope>NUCLEOTIDE SEQUENCE [LARGE SCALE GENOMIC DNA]</scope>
    <source>
        <strain evidence="2 3">Q67</strain>
    </source>
</reference>
<evidence type="ECO:0000313" key="2">
    <source>
        <dbReference type="EMBL" id="ASU21892.1"/>
    </source>
</evidence>
<sequence length="171" mass="18753">MKLHSKEIIMSDTPTTVEYTVETLKPVVESSGSIWGYVAGGVVLAVVLGYFAFKKLNKPAFVIKQMRKRNRKEMKKHGVESAEAMVDLDLLLDAVQEYATQQAMSGTAMVQLLAPLNDANKMKSAGDFYHSMAYIAKSINNPTLAKTLQNKSKQVRSSSPLMAGLLKRAGV</sequence>
<keyword evidence="3" id="KW-1185">Reference proteome</keyword>
<dbReference type="KEGG" id="vqi:CCZ37_04485"/>
<keyword evidence="1" id="KW-0812">Transmembrane</keyword>